<dbReference type="Gene3D" id="1.10.510.10">
    <property type="entry name" value="Transferase(Phosphotransferase) domain 1"/>
    <property type="match status" value="1"/>
</dbReference>
<evidence type="ECO:0000259" key="6">
    <source>
        <dbReference type="PROSITE" id="PS50011"/>
    </source>
</evidence>
<dbReference type="SUPFAM" id="SSF56112">
    <property type="entry name" value="Protein kinase-like (PK-like)"/>
    <property type="match status" value="1"/>
</dbReference>
<dbReference type="InterPro" id="IPR050494">
    <property type="entry name" value="Ser_Thr_dual-spec_kinase"/>
</dbReference>
<evidence type="ECO:0000256" key="1">
    <source>
        <dbReference type="ARBA" id="ARBA00022527"/>
    </source>
</evidence>
<dbReference type="Gene3D" id="3.30.200.20">
    <property type="entry name" value="Phosphorylase Kinase, domain 1"/>
    <property type="match status" value="1"/>
</dbReference>
<keyword evidence="4 7" id="KW-0418">Kinase</keyword>
<organism evidence="7 8">
    <name type="scientific">Lophiotrema nucula</name>
    <dbReference type="NCBI Taxonomy" id="690887"/>
    <lineage>
        <taxon>Eukaryota</taxon>
        <taxon>Fungi</taxon>
        <taxon>Dikarya</taxon>
        <taxon>Ascomycota</taxon>
        <taxon>Pezizomycotina</taxon>
        <taxon>Dothideomycetes</taxon>
        <taxon>Pleosporomycetidae</taxon>
        <taxon>Pleosporales</taxon>
        <taxon>Lophiotremataceae</taxon>
        <taxon>Lophiotrema</taxon>
    </lineage>
</organism>
<evidence type="ECO:0000313" key="7">
    <source>
        <dbReference type="EMBL" id="KAF2105273.1"/>
    </source>
</evidence>
<keyword evidence="3" id="KW-0547">Nucleotide-binding</keyword>
<dbReference type="OrthoDB" id="5979581at2759"/>
<gene>
    <name evidence="7" type="ORF">BDV96DRAFT_678415</name>
</gene>
<dbReference type="PROSITE" id="PS50011">
    <property type="entry name" value="PROTEIN_KINASE_DOM"/>
    <property type="match status" value="1"/>
</dbReference>
<dbReference type="InterPro" id="IPR000719">
    <property type="entry name" value="Prot_kinase_dom"/>
</dbReference>
<dbReference type="GO" id="GO:0005524">
    <property type="term" value="F:ATP binding"/>
    <property type="evidence" value="ECO:0007669"/>
    <property type="project" value="UniProtKB-KW"/>
</dbReference>
<keyword evidence="5" id="KW-0067">ATP-binding</keyword>
<sequence>MIKLDEYIATPGAESLADYGDGGLCPISIHDRFHNGRYEIINKLGKGGYSTVWAAKDHEDVDFVSVKVIKARYSENNIELRVLEHLRKNQVRHPGRQYLPQLLHHFYVETSGRRNLFLVMELLGPSIFEMCSELPNHRFGLSPKVPKQLLLAVDCLHQQGIVHGDIHEGNILFRIPEGYERDISYVVEDKVLRKDGRPLEDGLPTSLVQSHKFDLDLTHDELECFDHIQLIDFSASFFASEPPDTTHTTIRMSPPELIFQIPLHRSLDIWSLACTIYYLVTGDPLFDGVNDRRVLVPQIHRVIGASSAGWLLTALIDAVRRGIWDRPPSLHYYTLEEMLQDDLGITEEKSSKAIKSFLRQALIVDPSTRATTTDLLEQRWMSERPL</sequence>
<dbReference type="GO" id="GO:0004674">
    <property type="term" value="F:protein serine/threonine kinase activity"/>
    <property type="evidence" value="ECO:0007669"/>
    <property type="project" value="UniProtKB-KW"/>
</dbReference>
<dbReference type="PANTHER" id="PTHR24058">
    <property type="entry name" value="DUAL SPECIFICITY PROTEIN KINASE"/>
    <property type="match status" value="1"/>
</dbReference>
<dbReference type="AlphaFoldDB" id="A0A6A5YEG7"/>
<evidence type="ECO:0000313" key="8">
    <source>
        <dbReference type="Proteomes" id="UP000799770"/>
    </source>
</evidence>
<dbReference type="Proteomes" id="UP000799770">
    <property type="component" value="Unassembled WGS sequence"/>
</dbReference>
<accession>A0A6A5YEG7</accession>
<evidence type="ECO:0000256" key="3">
    <source>
        <dbReference type="ARBA" id="ARBA00022741"/>
    </source>
</evidence>
<name>A0A6A5YEG7_9PLEO</name>
<dbReference type="EMBL" id="ML977386">
    <property type="protein sequence ID" value="KAF2105273.1"/>
    <property type="molecule type" value="Genomic_DNA"/>
</dbReference>
<keyword evidence="8" id="KW-1185">Reference proteome</keyword>
<dbReference type="InterPro" id="IPR011009">
    <property type="entry name" value="Kinase-like_dom_sf"/>
</dbReference>
<proteinExistence type="predicted"/>
<dbReference type="SMART" id="SM00220">
    <property type="entry name" value="S_TKc"/>
    <property type="match status" value="1"/>
</dbReference>
<dbReference type="Pfam" id="PF00069">
    <property type="entry name" value="Pkinase"/>
    <property type="match status" value="2"/>
</dbReference>
<reference evidence="7" key="1">
    <citation type="journal article" date="2020" name="Stud. Mycol.">
        <title>101 Dothideomycetes genomes: a test case for predicting lifestyles and emergence of pathogens.</title>
        <authorList>
            <person name="Haridas S."/>
            <person name="Albert R."/>
            <person name="Binder M."/>
            <person name="Bloem J."/>
            <person name="Labutti K."/>
            <person name="Salamov A."/>
            <person name="Andreopoulos B."/>
            <person name="Baker S."/>
            <person name="Barry K."/>
            <person name="Bills G."/>
            <person name="Bluhm B."/>
            <person name="Cannon C."/>
            <person name="Castanera R."/>
            <person name="Culley D."/>
            <person name="Daum C."/>
            <person name="Ezra D."/>
            <person name="Gonzalez J."/>
            <person name="Henrissat B."/>
            <person name="Kuo A."/>
            <person name="Liang C."/>
            <person name="Lipzen A."/>
            <person name="Lutzoni F."/>
            <person name="Magnuson J."/>
            <person name="Mondo S."/>
            <person name="Nolan M."/>
            <person name="Ohm R."/>
            <person name="Pangilinan J."/>
            <person name="Park H.-J."/>
            <person name="Ramirez L."/>
            <person name="Alfaro M."/>
            <person name="Sun H."/>
            <person name="Tritt A."/>
            <person name="Yoshinaga Y."/>
            <person name="Zwiers L.-H."/>
            <person name="Turgeon B."/>
            <person name="Goodwin S."/>
            <person name="Spatafora J."/>
            <person name="Crous P."/>
            <person name="Grigoriev I."/>
        </authorList>
    </citation>
    <scope>NUCLEOTIDE SEQUENCE</scope>
    <source>
        <strain evidence="7">CBS 627.86</strain>
    </source>
</reference>
<keyword evidence="2" id="KW-0808">Transferase</keyword>
<feature type="domain" description="Protein kinase" evidence="6">
    <location>
        <begin position="38"/>
        <end position="381"/>
    </location>
</feature>
<evidence type="ECO:0000256" key="4">
    <source>
        <dbReference type="ARBA" id="ARBA00022777"/>
    </source>
</evidence>
<protein>
    <submittedName>
        <fullName evidence="7">Kinase-like domain-containing protein</fullName>
    </submittedName>
</protein>
<evidence type="ECO:0000256" key="2">
    <source>
        <dbReference type="ARBA" id="ARBA00022679"/>
    </source>
</evidence>
<keyword evidence="1" id="KW-0723">Serine/threonine-protein kinase</keyword>
<evidence type="ECO:0000256" key="5">
    <source>
        <dbReference type="ARBA" id="ARBA00022840"/>
    </source>
</evidence>